<evidence type="ECO:0000256" key="5">
    <source>
        <dbReference type="ARBA" id="ARBA00022840"/>
    </source>
</evidence>
<evidence type="ECO:0000256" key="4">
    <source>
        <dbReference type="ARBA" id="ARBA00022806"/>
    </source>
</evidence>
<dbReference type="InterPro" id="IPR041677">
    <property type="entry name" value="DNA2/NAM7_AAA_11"/>
</dbReference>
<sequence>MAASGPRTTAHEDVSAAAATKFLSVTEVASFVGLRQCGRYLRLSVSRSVLAAGSDAPSEPSLLAGNLDKALAAAGHQLEDEVATELGRRAPEAPHLPPRSSVPGAAPPVTPWEDFLDLLSQPPHAFRSDLGCWAAEVVLRGLPTADSVVSLSGRADFILLLWRSGRPVLRIVECKASTEPQTKFVVQLVLYRMMLLRLLSQTAAQSGRGRVVIGGREWSVPPGQAAGVPAAGSAAGGGGGGGGGGAGDLQVECLLRTKVSGAAGSAVDGVPLPPEEVESMTRQLSAILERGGRIAAALDPAIPLAQVPYELDSHCAACSRSKECWADSAARGAVQLSGCGASEAQRLAAAGVGDIEDLAALTAMPPPSRAILAALKAKAATAATASSSPRRRPQQLQHVAAAAGMSAPELQRLSLTAAVRVRRWLGQQSPQPQDRAVEPPWFQLLPGGPPSCLPGTALRACLVRVYLSVAVDAVLKRLVGIAAHVAAPTADGSAAPPPPPTQAAQTGWDVALLLEGVTLDGSCGAGVVSSDAELDVLEAAMLAMFSDQLCDAVQRCAEQLQQQQGPGQRQARAQGQGPPLLLHFYVHSHQEVRELIRRCTQLDGRHHSGTIDGGSGGGGASCSGPGLGGDGTCASSGCLSWLPHLLGLRAEIGDLLGQEGGAVDPPVQEQAMVSVMEDEVRRYATVWQGAGRLAASSIPWGGDGAVFDWDWRPAQPPQPPQPVAADAAAAEGGSRGAEHRRSGGSDGCDLRAVFSAGGYLDSLVRVDPPSLSRCVQALAGGDELWQRQQQHHHNHWAKHAAVAPPADPQPRRQRQPGTVHAALDDGEGPGLPLSPGPAMPAWSTAQQHGLGGYVQVRPDCPGAFIPPSFFRALWSSTNQGQLRPKGQHQPQRQPGEPGPGEPQRCRRNDAAEQEGAAADVFQRGAARLRQLLLAQAHAVRWLEERLVRLPGTGAGRAGGGNPRLRKAPLALPPPLGRSLRAFRLDVGHLPGGPRQAPQGPQAARASELARAALDAVWLNRGSELRAFWRKLGAQPPAARAAEERSGTVVLDRVQHMVQGKASWLRGRVAAPVGFDDWEALVAATGLQEGDGVVVTAAVGGDPWVCQDAVQAAGLYANAVIKRADVSTAAGNAGGEVSFGRGSPPHQTAEGGELWVDCRRDFIKYRANGLFLQGTKTLTRLTPEAGATQVVLDGAPNIAGWVASSAVECLQDFGGSSAYLAELWLPLSPAAEDEAAGGAEEEEWGRQLGAVAAGPHGVSPAEEPRTPVSVKSRRGGGPGGQDDCGSAGGGGAVTPVSVMGAQQLFSPAYSPSSPLPPGTHTPGCTRSPAAPGATSSASSSSWNVRGAGSATLTTGNVSDSATGLRQQQQLLRQDLDRDQVAAVRAFLAHPDSGSRVLLQGPPGTGKTETMATAVLAWLEQATRRGGPMGPPEQGGVVLLSGPTHPAIDNLLGRVATRLREVGGASMGHELRQRVKLVRLDSERKALAPGLKELGVLAKLPNQKDWDKRVWYVVGGTLRHLVKAAKELRTRVSLHAAATGKQLMDTSGRGAFAAALVLDEASMVFGPHLLALCCLLMTRGSLLVGGDHRQLSTIHSHDFSAELRPNLLRHRPHVSAYEYMRQLAACEARQRQQQQQAQQQQQGDGQIALTGGPPPPVSVCALSYTHRLPPALVTLIQPLYRKDGIVLRGRPPAAATTPAAPAVGSTSPTSRVTTIGSQTGAAQAGLNPRPAAAKARHLSPSRGISSGTEALRARDGGVWRRLWQRGAGDWEGGEGEGEGLFLVVHNEDRSHRLNPLEVQLVEKMLEARDWGREGGSHRPAAATGLIGGGGGRGATATGSSGGGGGDSMVVALITPHRAQRQALAALVEARDWGRHCRADTVEKWQGGEAETVIFCATASDAAALERAEEFYSSVCRANVAFSRARRRLIVVASRAFLTHLPAAYGRYAGLVLWRQLRCMCEVRGTHLGETHVTVSYSQQAQPPDAAVAAAAVAGASTAAEMAATGYTRQATCAVPGGTGVPSAQARGAPSAAASGQREDGSQVRGDVTYRCDVFQGAA</sequence>
<feature type="region of interest" description="Disordered" evidence="6">
    <location>
        <begin position="1821"/>
        <end position="1840"/>
    </location>
</feature>
<dbReference type="PANTHER" id="PTHR43788:SF8">
    <property type="entry name" value="DNA-BINDING PROTEIN SMUBP-2"/>
    <property type="match status" value="1"/>
</dbReference>
<dbReference type="Pfam" id="PF13087">
    <property type="entry name" value="AAA_12"/>
    <property type="match status" value="1"/>
</dbReference>
<evidence type="ECO:0000313" key="9">
    <source>
        <dbReference type="EMBL" id="GLC59314.1"/>
    </source>
</evidence>
<comment type="similarity">
    <text evidence="1">Belongs to the DNA2/NAM7 helicase family.</text>
</comment>
<dbReference type="PANTHER" id="PTHR43788">
    <property type="entry name" value="DNA2/NAM7 HELICASE FAMILY MEMBER"/>
    <property type="match status" value="1"/>
</dbReference>
<keyword evidence="4" id="KW-0347">Helicase</keyword>
<evidence type="ECO:0000256" key="1">
    <source>
        <dbReference type="ARBA" id="ARBA00007913"/>
    </source>
</evidence>
<feature type="region of interest" description="Disordered" evidence="6">
    <location>
        <begin position="714"/>
        <end position="748"/>
    </location>
</feature>
<feature type="compositionally biased region" description="Low complexity" evidence="6">
    <location>
        <begin position="2019"/>
        <end position="2033"/>
    </location>
</feature>
<dbReference type="InterPro" id="IPR050534">
    <property type="entry name" value="Coronavir_polyprotein_1ab"/>
</dbReference>
<feature type="region of interest" description="Disordered" evidence="6">
    <location>
        <begin position="1306"/>
        <end position="1363"/>
    </location>
</feature>
<keyword evidence="3" id="KW-0378">Hydrolase</keyword>
<feature type="region of interest" description="Disordered" evidence="6">
    <location>
        <begin position="952"/>
        <end position="972"/>
    </location>
</feature>
<feature type="region of interest" description="Disordered" evidence="6">
    <location>
        <begin position="1629"/>
        <end position="1650"/>
    </location>
</feature>
<dbReference type="InterPro" id="IPR027417">
    <property type="entry name" value="P-loop_NTPase"/>
</dbReference>
<dbReference type="Gene3D" id="3.40.50.300">
    <property type="entry name" value="P-loop containing nucleotide triphosphate hydrolases"/>
    <property type="match status" value="2"/>
</dbReference>
<evidence type="ECO:0000256" key="3">
    <source>
        <dbReference type="ARBA" id="ARBA00022801"/>
    </source>
</evidence>
<accession>A0A9W6BVR3</accession>
<feature type="region of interest" description="Disordered" evidence="6">
    <location>
        <begin position="1690"/>
        <end position="1711"/>
    </location>
</feature>
<dbReference type="Proteomes" id="UP001165080">
    <property type="component" value="Unassembled WGS sequence"/>
</dbReference>
<reference evidence="9 10" key="1">
    <citation type="journal article" date="2023" name="Commun. Biol.">
        <title>Reorganization of the ancestral sex-determining regions during the evolution of trioecy in Pleodorina starrii.</title>
        <authorList>
            <person name="Takahashi K."/>
            <person name="Suzuki S."/>
            <person name="Kawai-Toyooka H."/>
            <person name="Yamamoto K."/>
            <person name="Hamaji T."/>
            <person name="Ootsuki R."/>
            <person name="Yamaguchi H."/>
            <person name="Kawachi M."/>
            <person name="Higashiyama T."/>
            <person name="Nozaki H."/>
        </authorList>
    </citation>
    <scope>NUCLEOTIDE SEQUENCE [LARGE SCALE GENOMIC DNA]</scope>
    <source>
        <strain evidence="9 10">NIES-4479</strain>
    </source>
</reference>
<dbReference type="Pfam" id="PF13086">
    <property type="entry name" value="AAA_11"/>
    <property type="match status" value="1"/>
</dbReference>
<protein>
    <recommendedName>
        <fullName evidence="11">DNA2/NAM7 helicase-like C-terminal domain-containing protein</fullName>
    </recommendedName>
</protein>
<dbReference type="OrthoDB" id="306218at2759"/>
<dbReference type="EMBL" id="BRXU01000027">
    <property type="protein sequence ID" value="GLC59314.1"/>
    <property type="molecule type" value="Genomic_DNA"/>
</dbReference>
<proteinExistence type="inferred from homology"/>
<feature type="compositionally biased region" description="Gly residues" evidence="6">
    <location>
        <begin position="1823"/>
        <end position="1840"/>
    </location>
</feature>
<feature type="domain" description="DNA2/NAM7 helicase-like C-terminal" evidence="8">
    <location>
        <begin position="1848"/>
        <end position="1932"/>
    </location>
</feature>
<comment type="caution">
    <text evidence="9">The sequence shown here is derived from an EMBL/GenBank/DDBJ whole genome shotgun (WGS) entry which is preliminary data.</text>
</comment>
<dbReference type="GO" id="GO:0043139">
    <property type="term" value="F:5'-3' DNA helicase activity"/>
    <property type="evidence" value="ECO:0007669"/>
    <property type="project" value="TreeGrafter"/>
</dbReference>
<feature type="compositionally biased region" description="Basic residues" evidence="6">
    <location>
        <begin position="789"/>
        <end position="798"/>
    </location>
</feature>
<evidence type="ECO:0000259" key="8">
    <source>
        <dbReference type="Pfam" id="PF13087"/>
    </source>
</evidence>
<organism evidence="9 10">
    <name type="scientific">Pleodorina starrii</name>
    <dbReference type="NCBI Taxonomy" id="330485"/>
    <lineage>
        <taxon>Eukaryota</taxon>
        <taxon>Viridiplantae</taxon>
        <taxon>Chlorophyta</taxon>
        <taxon>core chlorophytes</taxon>
        <taxon>Chlorophyceae</taxon>
        <taxon>CS clade</taxon>
        <taxon>Chlamydomonadales</taxon>
        <taxon>Volvocaceae</taxon>
        <taxon>Pleodorina</taxon>
    </lineage>
</organism>
<feature type="region of interest" description="Disordered" evidence="6">
    <location>
        <begin position="878"/>
        <end position="916"/>
    </location>
</feature>
<keyword evidence="10" id="KW-1185">Reference proteome</keyword>
<dbReference type="GO" id="GO:0005524">
    <property type="term" value="F:ATP binding"/>
    <property type="evidence" value="ECO:0007669"/>
    <property type="project" value="UniProtKB-KW"/>
</dbReference>
<feature type="compositionally biased region" description="Low complexity" evidence="6">
    <location>
        <begin position="1629"/>
        <end position="1640"/>
    </location>
</feature>
<feature type="compositionally biased region" description="Polar residues" evidence="6">
    <location>
        <begin position="1349"/>
        <end position="1362"/>
    </location>
</feature>
<evidence type="ECO:0008006" key="11">
    <source>
        <dbReference type="Google" id="ProtNLM"/>
    </source>
</evidence>
<keyword evidence="2" id="KW-0547">Nucleotide-binding</keyword>
<feature type="compositionally biased region" description="Low complexity" evidence="6">
    <location>
        <begin position="1326"/>
        <end position="1340"/>
    </location>
</feature>
<evidence type="ECO:0000256" key="2">
    <source>
        <dbReference type="ARBA" id="ARBA00022741"/>
    </source>
</evidence>
<feature type="compositionally biased region" description="Gly residues" evidence="6">
    <location>
        <begin position="952"/>
        <end position="961"/>
    </location>
</feature>
<evidence type="ECO:0000259" key="7">
    <source>
        <dbReference type="Pfam" id="PF13086"/>
    </source>
</evidence>
<feature type="compositionally biased region" description="Polar residues" evidence="6">
    <location>
        <begin position="1702"/>
        <end position="1711"/>
    </location>
</feature>
<gene>
    <name evidence="9" type="primary">PLEST008134</name>
    <name evidence="9" type="ORF">PLESTB_001473300</name>
</gene>
<dbReference type="GO" id="GO:0016787">
    <property type="term" value="F:hydrolase activity"/>
    <property type="evidence" value="ECO:0007669"/>
    <property type="project" value="UniProtKB-KW"/>
</dbReference>
<dbReference type="InterPro" id="IPR041679">
    <property type="entry name" value="DNA2/NAM7-like_C"/>
</dbReference>
<name>A0A9W6BVR3_9CHLO</name>
<feature type="region of interest" description="Disordered" evidence="6">
    <location>
        <begin position="788"/>
        <end position="844"/>
    </location>
</feature>
<feature type="compositionally biased region" description="Low complexity" evidence="6">
    <location>
        <begin position="1690"/>
        <end position="1700"/>
    </location>
</feature>
<feature type="region of interest" description="Disordered" evidence="6">
    <location>
        <begin position="2017"/>
        <end position="2041"/>
    </location>
</feature>
<evidence type="ECO:0000313" key="10">
    <source>
        <dbReference type="Proteomes" id="UP001165080"/>
    </source>
</evidence>
<feature type="region of interest" description="Disordered" evidence="6">
    <location>
        <begin position="1251"/>
        <end position="1294"/>
    </location>
</feature>
<evidence type="ECO:0000256" key="6">
    <source>
        <dbReference type="SAM" id="MobiDB-lite"/>
    </source>
</evidence>
<feature type="compositionally biased region" description="Gly residues" evidence="6">
    <location>
        <begin position="1274"/>
        <end position="1291"/>
    </location>
</feature>
<keyword evidence="5" id="KW-0067">ATP-binding</keyword>
<dbReference type="SUPFAM" id="SSF52540">
    <property type="entry name" value="P-loop containing nucleoside triphosphate hydrolases"/>
    <property type="match status" value="1"/>
</dbReference>
<feature type="domain" description="DNA2/NAM7 helicase helicase" evidence="7">
    <location>
        <begin position="1374"/>
        <end position="1486"/>
    </location>
</feature>